<evidence type="ECO:0000256" key="1">
    <source>
        <dbReference type="SAM" id="MobiDB-lite"/>
    </source>
</evidence>
<dbReference type="InterPro" id="IPR005062">
    <property type="entry name" value="SAC3/GANP/THP3_conserved"/>
</dbReference>
<feature type="region of interest" description="Disordered" evidence="1">
    <location>
        <begin position="1"/>
        <end position="27"/>
    </location>
</feature>
<dbReference type="PANTHER" id="PTHR12436:SF3">
    <property type="entry name" value="GERMINAL-CENTER ASSOCIATED NUCLEAR PROTEIN"/>
    <property type="match status" value="1"/>
</dbReference>
<dbReference type="Gene3D" id="1.25.40.990">
    <property type="match status" value="1"/>
</dbReference>
<organism evidence="3 4">
    <name type="scientific">Polyplax serrata</name>
    <name type="common">Common mouse louse</name>
    <dbReference type="NCBI Taxonomy" id="468196"/>
    <lineage>
        <taxon>Eukaryota</taxon>
        <taxon>Metazoa</taxon>
        <taxon>Ecdysozoa</taxon>
        <taxon>Arthropoda</taxon>
        <taxon>Hexapoda</taxon>
        <taxon>Insecta</taxon>
        <taxon>Pterygota</taxon>
        <taxon>Neoptera</taxon>
        <taxon>Paraneoptera</taxon>
        <taxon>Psocodea</taxon>
        <taxon>Troctomorpha</taxon>
        <taxon>Phthiraptera</taxon>
        <taxon>Anoplura</taxon>
        <taxon>Polyplacidae</taxon>
        <taxon>Polyplax</taxon>
    </lineage>
</organism>
<protein>
    <recommendedName>
        <fullName evidence="2">SAC3/GANP/THP3 conserved domain-containing protein</fullName>
    </recommendedName>
</protein>
<reference evidence="3 4" key="1">
    <citation type="submission" date="2023-09" db="EMBL/GenBank/DDBJ databases">
        <title>Genomes of two closely related lineages of the louse Polyplax serrata with different host specificities.</title>
        <authorList>
            <person name="Martinu J."/>
            <person name="Tarabai H."/>
            <person name="Stefka J."/>
            <person name="Hypsa V."/>
        </authorList>
    </citation>
    <scope>NUCLEOTIDE SEQUENCE [LARGE SCALE GENOMIC DNA]</scope>
    <source>
        <strain evidence="3">98ZLc_SE</strain>
    </source>
</reference>
<gene>
    <name evidence="3" type="ORF">RUM44_006693</name>
</gene>
<dbReference type="Pfam" id="PF03399">
    <property type="entry name" value="SAC3_GANP"/>
    <property type="match status" value="1"/>
</dbReference>
<keyword evidence="4" id="KW-1185">Reference proteome</keyword>
<evidence type="ECO:0000313" key="3">
    <source>
        <dbReference type="EMBL" id="KAK6620292.1"/>
    </source>
</evidence>
<dbReference type="PANTHER" id="PTHR12436">
    <property type="entry name" value="80 KDA MCM3-ASSOCIATED PROTEIN"/>
    <property type="match status" value="1"/>
</dbReference>
<dbReference type="Proteomes" id="UP001359485">
    <property type="component" value="Unassembled WGS sequence"/>
</dbReference>
<proteinExistence type="predicted"/>
<dbReference type="EMBL" id="JAWJWF010000048">
    <property type="protein sequence ID" value="KAK6620292.1"/>
    <property type="molecule type" value="Genomic_DNA"/>
</dbReference>
<comment type="caution">
    <text evidence="3">The sequence shown here is derived from an EMBL/GenBank/DDBJ whole genome shotgun (WGS) entry which is preliminary data.</text>
</comment>
<feature type="compositionally biased region" description="Acidic residues" evidence="1">
    <location>
        <begin position="463"/>
        <end position="472"/>
    </location>
</feature>
<feature type="region of interest" description="Disordered" evidence="1">
    <location>
        <begin position="457"/>
        <end position="492"/>
    </location>
</feature>
<feature type="domain" description="SAC3/GANP/THP3 conserved" evidence="2">
    <location>
        <begin position="85"/>
        <end position="377"/>
    </location>
</feature>
<accession>A0ABR1AKC9</accession>
<feature type="region of interest" description="Disordered" evidence="1">
    <location>
        <begin position="658"/>
        <end position="678"/>
    </location>
</feature>
<evidence type="ECO:0000259" key="2">
    <source>
        <dbReference type="Pfam" id="PF03399"/>
    </source>
</evidence>
<dbReference type="InterPro" id="IPR045107">
    <property type="entry name" value="SAC3/GANP/THP3"/>
</dbReference>
<evidence type="ECO:0000313" key="4">
    <source>
        <dbReference type="Proteomes" id="UP001359485"/>
    </source>
</evidence>
<sequence>MTLRHNPAGQFFFSPAENPPDEKNEYKSLDSENNQAALQKILLMTAETPEEKFRALDARDKLYKLLQNKDPTLKRGALPATCPDMCPEKERLLREYQNRGSIFEMTNFSRNLGFNHSLAVKEYARSSADQEEPLPHELRPISVLTMTMSHLLHNVADFCELSDDNLEEWYMFMWDRTRALRKDLTQQGLCCLESVTLVEQCARFHIHCAERLVDQDSSIYDDKINTENLTKCLQTLKYMYKDLAKEDVRCPNQPEFVCYSLLLNLNNSSVFTELSDMPNCLMSSEPVKFALNVMTAWETRNYIRFFDLVKRAAYLNSCLLRRYFGEMRLYAVKTMIRSYCTKNYSPQIAISRFVNNLNFEGEEECVNFLSHCNFNFRDIDGTTVVNFNRLLFQNPQTTFVTSRAYIFIEDKKRTPLSVILAGGCLPPLDENLAPNSSFDESGQLKESALSMIDLDDVASQTSENEDVEDSDGPDERADENPILPMGSFRKGDQRGEMEEPLFRKPQVQQPPVFYGTPLFSTQDSKNTFTSIFGKSENSNVMPSAFQTTTKNLFESSKEKFVEKSLFGDPSPNFGGASSVFGGEKKPMSTFSFGSVSNDVKQNIQPFGSNQKDMINKSNFTDANSSFKFQFGSGEREEDKTVGKKEVDEMEVLLKRKKEEEEENRRRKQRMEEESANKRLMEEKRKAELERMEREKLEREEKWRRDEEVRLANEERKRREENERLEKIREAQNKLKLLEETKRREEMEYRMKVKRKMEQLKVNWQKWKTKVMFDKWRMQAWNNIEGRKMKEYFREVKLKYPPVCSEELLNNNPYGLIIPSTLVFEQLNSWKFDFPQEAKKAKKMLIINDQLPLLKVNLMLGKVLEARARALGYKYNHFPWKLVISVPDEIEAPQSSKSIETFVEMHFVDDVHWEFGVQKGPLYCQNGAFKSFEFSACVRRLRGCKLFEGIDPNPAIVEGCNAVIFILNEEECNKAGLRLKSVLKHKSPIPKVPIILFALMNTCSDPNNFRKLLEVETLERTSVSDFHIIPVVTGKHYLVDRFIESLNLAASISSCPSSLRICHLSDFFTELRLDSLWRRIGISLSNFRIVLEEPKVLIEFYNACIDHLINIFLDDSNTQECALPEIISNVELIRPSKTSSYVGKLKTSLEKVKLPHWPLETPKSSHQLNYRIHQYCKKVAGNDRLKMKNLKWLLYRIIRRSLLWKGLDIYCDEDIHEILNHFPWIQVFQEISRFLTQCFTDDVKNDSSMVVVYNLDKIEKFSFESNLIGKLLKKTKRSGSREMLGKFEDEFNDSSPCLENDSVVYAYTAALERENNKRKREECVEDGLDGLFSIPIEKRFVLEEEKTFDFTEIQNNFESLNDRLDELKKRTAENASILMDIQHQLE</sequence>
<name>A0ABR1AKC9_POLSC</name>